<comment type="catalytic activity">
    <reaction evidence="14">
        <text>a CDP-1,2-diacyl-sn-glycerol + sn-glycerol 3-phosphate = a 1,2-diacyl-sn-glycero-3-phospho-(1'-sn-glycero-3'-phosphate) + CMP + H(+)</text>
        <dbReference type="Rhea" id="RHEA:12593"/>
        <dbReference type="ChEBI" id="CHEBI:15378"/>
        <dbReference type="ChEBI" id="CHEBI:57597"/>
        <dbReference type="ChEBI" id="CHEBI:58332"/>
        <dbReference type="ChEBI" id="CHEBI:60110"/>
        <dbReference type="ChEBI" id="CHEBI:60377"/>
        <dbReference type="EC" id="2.7.8.5"/>
    </reaction>
</comment>
<evidence type="ECO:0000256" key="15">
    <source>
        <dbReference type="NCBIfam" id="TIGR00560"/>
    </source>
</evidence>
<evidence type="ECO:0000256" key="12">
    <source>
        <dbReference type="ARBA" id="ARBA00023209"/>
    </source>
</evidence>
<dbReference type="AlphaFoldDB" id="A0AAP8NL92"/>
<evidence type="ECO:0000256" key="8">
    <source>
        <dbReference type="ARBA" id="ARBA00022692"/>
    </source>
</evidence>
<dbReference type="InterPro" id="IPR050324">
    <property type="entry name" value="CDP-alcohol_PTase-I"/>
</dbReference>
<evidence type="ECO:0000256" key="13">
    <source>
        <dbReference type="ARBA" id="ARBA00023264"/>
    </source>
</evidence>
<keyword evidence="11 17" id="KW-0472">Membrane</keyword>
<dbReference type="PANTHER" id="PTHR14269:SF62">
    <property type="entry name" value="CDP-DIACYLGLYCEROL--GLYCEROL-3-PHOSPHATE 3-PHOSPHATIDYLTRANSFERASE 1, CHLOROPLASTIC"/>
    <property type="match status" value="1"/>
</dbReference>
<sequence>MPQNNGNGKQKLKRTHHASGCLYLHIPFTFSVRRFPEISFPNPAKKLATGCHLPPNKPRMLNLPNAITLTRIALVVVFTAAVSVADQYSWGYLAALVTFILAACTDWLDGYLARRLNQVTTFGKLIDPLADKIAVSAAFIYLTGEGLCPAWITILIISREFLVTGLRQIAQDHGVIIPAGTSGKWKTAFQLAFCIACLLALTWTHTPEYLPSIADRLAALCLWHGSGASNLLYQVTLWGSVILTVYSGAVYCAGARKFLK</sequence>
<feature type="transmembrane region" description="Helical" evidence="17">
    <location>
        <begin position="90"/>
        <end position="108"/>
    </location>
</feature>
<keyword evidence="6" id="KW-0444">Lipid biosynthesis</keyword>
<dbReference type="InterPro" id="IPR048254">
    <property type="entry name" value="CDP_ALCOHOL_P_TRANSF_CS"/>
</dbReference>
<comment type="subcellular location">
    <subcellularLocation>
        <location evidence="1">Membrane</location>
        <topology evidence="1">Multi-pass membrane protein</topology>
    </subcellularLocation>
</comment>
<dbReference type="Proteomes" id="UP000235914">
    <property type="component" value="Unassembled WGS sequence"/>
</dbReference>
<dbReference type="PANTHER" id="PTHR14269">
    <property type="entry name" value="CDP-DIACYLGLYCEROL--GLYCEROL-3-PHOSPHATE 3-PHOSPHATIDYLTRANSFERASE-RELATED"/>
    <property type="match status" value="1"/>
</dbReference>
<keyword evidence="10" id="KW-0443">Lipid metabolism</keyword>
<evidence type="ECO:0000256" key="7">
    <source>
        <dbReference type="ARBA" id="ARBA00022679"/>
    </source>
</evidence>
<comment type="pathway">
    <text evidence="2">Phospholipid metabolism; phosphatidylglycerol biosynthesis; phosphatidylglycerol from CDP-diacylglycerol: step 1/2.</text>
</comment>
<evidence type="ECO:0000256" key="17">
    <source>
        <dbReference type="SAM" id="Phobius"/>
    </source>
</evidence>
<evidence type="ECO:0000256" key="10">
    <source>
        <dbReference type="ARBA" id="ARBA00023098"/>
    </source>
</evidence>
<keyword evidence="9 17" id="KW-1133">Transmembrane helix</keyword>
<dbReference type="InterPro" id="IPR000462">
    <property type="entry name" value="CDP-OH_P_trans"/>
</dbReference>
<comment type="caution">
    <text evidence="18">The sequence shown here is derived from an EMBL/GenBank/DDBJ whole genome shotgun (WGS) entry which is preliminary data.</text>
</comment>
<dbReference type="Pfam" id="PF01066">
    <property type="entry name" value="CDP-OH_P_transf"/>
    <property type="match status" value="1"/>
</dbReference>
<evidence type="ECO:0000256" key="11">
    <source>
        <dbReference type="ARBA" id="ARBA00023136"/>
    </source>
</evidence>
<comment type="similarity">
    <text evidence="3 16">Belongs to the CDP-alcohol phosphatidyltransferase class-I family.</text>
</comment>
<dbReference type="EMBL" id="PJKN01000004">
    <property type="protein sequence ID" value="PNC55951.1"/>
    <property type="molecule type" value="Genomic_DNA"/>
</dbReference>
<dbReference type="InterPro" id="IPR043130">
    <property type="entry name" value="CDP-OH_PTrfase_TM_dom"/>
</dbReference>
<evidence type="ECO:0000256" key="6">
    <source>
        <dbReference type="ARBA" id="ARBA00022516"/>
    </source>
</evidence>
<dbReference type="NCBIfam" id="TIGR00560">
    <property type="entry name" value="pgsA"/>
    <property type="match status" value="1"/>
</dbReference>
<evidence type="ECO:0000313" key="19">
    <source>
        <dbReference type="Proteomes" id="UP000235914"/>
    </source>
</evidence>
<dbReference type="EC" id="2.7.8.5" evidence="4 15"/>
<dbReference type="InterPro" id="IPR004570">
    <property type="entry name" value="Phosphatidylglycerol_P_synth"/>
</dbReference>
<dbReference type="GO" id="GO:0046474">
    <property type="term" value="P:glycerophospholipid biosynthetic process"/>
    <property type="evidence" value="ECO:0007669"/>
    <property type="project" value="TreeGrafter"/>
</dbReference>
<gene>
    <name evidence="18" type="primary">pgsA</name>
    <name evidence="18" type="ORF">CXU09_07650</name>
</gene>
<organism evidence="18 19">
    <name type="scientific">Akkermansia muciniphila</name>
    <dbReference type="NCBI Taxonomy" id="239935"/>
    <lineage>
        <taxon>Bacteria</taxon>
        <taxon>Pseudomonadati</taxon>
        <taxon>Verrucomicrobiota</taxon>
        <taxon>Verrucomicrobiia</taxon>
        <taxon>Verrucomicrobiales</taxon>
        <taxon>Akkermansiaceae</taxon>
        <taxon>Akkermansia</taxon>
    </lineage>
</organism>
<keyword evidence="13" id="KW-1208">Phospholipid metabolism</keyword>
<keyword evidence="7 16" id="KW-0808">Transferase</keyword>
<evidence type="ECO:0000313" key="18">
    <source>
        <dbReference type="EMBL" id="PNC55951.1"/>
    </source>
</evidence>
<keyword evidence="8 17" id="KW-0812">Transmembrane</keyword>
<name>A0AAP8NL92_9BACT</name>
<evidence type="ECO:0000256" key="1">
    <source>
        <dbReference type="ARBA" id="ARBA00004141"/>
    </source>
</evidence>
<dbReference type="Gene3D" id="1.20.120.1760">
    <property type="match status" value="1"/>
</dbReference>
<feature type="transmembrane region" description="Helical" evidence="17">
    <location>
        <begin position="231"/>
        <end position="254"/>
    </location>
</feature>
<evidence type="ECO:0000256" key="4">
    <source>
        <dbReference type="ARBA" id="ARBA00013170"/>
    </source>
</evidence>
<dbReference type="GO" id="GO:0016020">
    <property type="term" value="C:membrane"/>
    <property type="evidence" value="ECO:0007669"/>
    <property type="project" value="UniProtKB-SubCell"/>
</dbReference>
<dbReference type="GO" id="GO:0008444">
    <property type="term" value="F:CDP-diacylglycerol-glycerol-3-phosphate 3-phosphatidyltransferase activity"/>
    <property type="evidence" value="ECO:0007669"/>
    <property type="project" value="UniProtKB-UniRule"/>
</dbReference>
<accession>A0AAP8NL92</accession>
<evidence type="ECO:0000256" key="2">
    <source>
        <dbReference type="ARBA" id="ARBA00005042"/>
    </source>
</evidence>
<keyword evidence="12" id="KW-0594">Phospholipid biosynthesis</keyword>
<evidence type="ECO:0000256" key="9">
    <source>
        <dbReference type="ARBA" id="ARBA00022989"/>
    </source>
</evidence>
<feature type="transmembrane region" description="Helical" evidence="17">
    <location>
        <begin position="66"/>
        <end position="84"/>
    </location>
</feature>
<proteinExistence type="inferred from homology"/>
<protein>
    <recommendedName>
        <fullName evidence="5 15">CDP-diacylglycerol--glycerol-3-phosphate 3-phosphatidyltransferase</fullName>
        <ecNumber evidence="4 15">2.7.8.5</ecNumber>
    </recommendedName>
</protein>
<evidence type="ECO:0000256" key="5">
    <source>
        <dbReference type="ARBA" id="ARBA00014944"/>
    </source>
</evidence>
<reference evidence="18 19" key="1">
    <citation type="journal article" date="2017" name="BMC Genomics">
        <title>Genome sequencing of 39 Akkermansia muciniphila isolates reveals its population structure, genomic and functional diverisity, and global distribution in mammalian gut microbiotas.</title>
        <authorList>
            <person name="Guo X."/>
            <person name="Li S."/>
            <person name="Zhang J."/>
            <person name="Wu F."/>
            <person name="Li X."/>
            <person name="Wu D."/>
            <person name="Zhang M."/>
            <person name="Ou Z."/>
            <person name="Jie Z."/>
            <person name="Yan Q."/>
            <person name="Li P."/>
            <person name="Yi J."/>
            <person name="Peng Y."/>
        </authorList>
    </citation>
    <scope>NUCLEOTIDE SEQUENCE [LARGE SCALE GENOMIC DNA]</scope>
    <source>
        <strain evidence="18 19">GP43</strain>
    </source>
</reference>
<evidence type="ECO:0000256" key="3">
    <source>
        <dbReference type="ARBA" id="ARBA00010441"/>
    </source>
</evidence>
<evidence type="ECO:0000256" key="16">
    <source>
        <dbReference type="RuleBase" id="RU003750"/>
    </source>
</evidence>
<evidence type="ECO:0000256" key="14">
    <source>
        <dbReference type="ARBA" id="ARBA00048586"/>
    </source>
</evidence>
<dbReference type="PROSITE" id="PS00379">
    <property type="entry name" value="CDP_ALCOHOL_P_TRANSF"/>
    <property type="match status" value="1"/>
</dbReference>